<dbReference type="Gene3D" id="1.10.3730.20">
    <property type="match status" value="1"/>
</dbReference>
<feature type="transmembrane region" description="Helical" evidence="3">
    <location>
        <begin position="93"/>
        <end position="115"/>
    </location>
</feature>
<proteinExistence type="inferred from homology"/>
<evidence type="ECO:0000313" key="6">
    <source>
        <dbReference type="Proteomes" id="UP000294843"/>
    </source>
</evidence>
<dbReference type="RefSeq" id="WP_133452599.1">
    <property type="nucleotide sequence ID" value="NZ_SCWF01000016.1"/>
</dbReference>
<sequence>MKGKQFILLILGVLFLSSSAIFVKLAAAPPEVTAFYRMLFSTAMLLPFALGDHRIREEISSFNRKKLGLIFVGGILLAVHYILWFQSLDYTSVASSTVIVTLQPLFAVIGGYYLYQERLNNKALIGILIAIMGCFIIGYRDMQLSTTALIGDILALIAAAVITVYFFIGQSTRKHSGLIAYSVLSYGSSAIFLLIYCLITRSNLTHYSAETWLYLLALALFATIMGQTIFNFLIRWLSTTVISMAILGEVIGTCLLGYIFLNEGISINQFIGITIILIGQAVFIWFSGDK</sequence>
<feature type="domain" description="EamA" evidence="4">
    <location>
        <begin position="150"/>
        <end position="283"/>
    </location>
</feature>
<feature type="transmembrane region" description="Helical" evidence="3">
    <location>
        <begin position="179"/>
        <end position="199"/>
    </location>
</feature>
<keyword evidence="3" id="KW-1133">Transmembrane helix</keyword>
<dbReference type="AlphaFoldDB" id="A0A4R6BVZ9"/>
<comment type="subcellular location">
    <subcellularLocation>
        <location evidence="1">Endomembrane system</location>
        <topology evidence="1">Multi-pass membrane protein</topology>
    </subcellularLocation>
</comment>
<keyword evidence="6" id="KW-1185">Reference proteome</keyword>
<evidence type="ECO:0000256" key="3">
    <source>
        <dbReference type="SAM" id="Phobius"/>
    </source>
</evidence>
<feature type="transmembrane region" description="Helical" evidence="3">
    <location>
        <begin position="67"/>
        <end position="87"/>
    </location>
</feature>
<feature type="transmembrane region" description="Helical" evidence="3">
    <location>
        <begin position="122"/>
        <end position="140"/>
    </location>
</feature>
<name>A0A4R6BVZ9_9STAP</name>
<dbReference type="Pfam" id="PF00892">
    <property type="entry name" value="EamA"/>
    <property type="match status" value="2"/>
</dbReference>
<feature type="domain" description="EamA" evidence="4">
    <location>
        <begin position="7"/>
        <end position="138"/>
    </location>
</feature>
<evidence type="ECO:0000256" key="2">
    <source>
        <dbReference type="ARBA" id="ARBA00007362"/>
    </source>
</evidence>
<feature type="transmembrane region" description="Helical" evidence="3">
    <location>
        <begin position="267"/>
        <end position="286"/>
    </location>
</feature>
<dbReference type="InterPro" id="IPR000620">
    <property type="entry name" value="EamA_dom"/>
</dbReference>
<feature type="transmembrane region" description="Helical" evidence="3">
    <location>
        <begin position="211"/>
        <end position="234"/>
    </location>
</feature>
<evidence type="ECO:0000259" key="4">
    <source>
        <dbReference type="Pfam" id="PF00892"/>
    </source>
</evidence>
<feature type="transmembrane region" description="Helical" evidence="3">
    <location>
        <begin position="36"/>
        <end position="55"/>
    </location>
</feature>
<dbReference type="GO" id="GO:0016020">
    <property type="term" value="C:membrane"/>
    <property type="evidence" value="ECO:0007669"/>
    <property type="project" value="InterPro"/>
</dbReference>
<reference evidence="5 6" key="1">
    <citation type="submission" date="2019-01" db="EMBL/GenBank/DDBJ databases">
        <title>Draft genome sequences of the type strains of six Macrococcus species.</title>
        <authorList>
            <person name="Mazhar S."/>
            <person name="Altermann E."/>
            <person name="Hill C."/>
            <person name="Mcauliffe O."/>
        </authorList>
    </citation>
    <scope>NUCLEOTIDE SEQUENCE [LARGE SCALE GENOMIC DNA]</scope>
    <source>
        <strain evidence="5 6">ATCC 51825</strain>
    </source>
</reference>
<dbReference type="SUPFAM" id="SSF103481">
    <property type="entry name" value="Multidrug resistance efflux transporter EmrE"/>
    <property type="match status" value="2"/>
</dbReference>
<comment type="similarity">
    <text evidence="2">Belongs to the EamA transporter family.</text>
</comment>
<keyword evidence="3" id="KW-0472">Membrane</keyword>
<dbReference type="InterPro" id="IPR037185">
    <property type="entry name" value="EmrE-like"/>
</dbReference>
<comment type="caution">
    <text evidence="5">The sequence shown here is derived from an EMBL/GenBank/DDBJ whole genome shotgun (WGS) entry which is preliminary data.</text>
</comment>
<dbReference type="Proteomes" id="UP000294843">
    <property type="component" value="Unassembled WGS sequence"/>
</dbReference>
<evidence type="ECO:0000256" key="1">
    <source>
        <dbReference type="ARBA" id="ARBA00004127"/>
    </source>
</evidence>
<dbReference type="PANTHER" id="PTHR22911">
    <property type="entry name" value="ACYL-MALONYL CONDENSING ENZYME-RELATED"/>
    <property type="match status" value="1"/>
</dbReference>
<dbReference type="EMBL" id="SCWF01000016">
    <property type="protein sequence ID" value="TDM12484.1"/>
    <property type="molecule type" value="Genomic_DNA"/>
</dbReference>
<gene>
    <name evidence="5" type="ORF">ERX55_10790</name>
</gene>
<dbReference type="PANTHER" id="PTHR22911:SF76">
    <property type="entry name" value="EAMA DOMAIN-CONTAINING PROTEIN"/>
    <property type="match status" value="1"/>
</dbReference>
<feature type="transmembrane region" description="Helical" evidence="3">
    <location>
        <begin position="146"/>
        <end position="167"/>
    </location>
</feature>
<feature type="transmembrane region" description="Helical" evidence="3">
    <location>
        <begin position="241"/>
        <end position="261"/>
    </location>
</feature>
<keyword evidence="3" id="KW-0812">Transmembrane</keyword>
<evidence type="ECO:0000313" key="5">
    <source>
        <dbReference type="EMBL" id="TDM12484.1"/>
    </source>
</evidence>
<organism evidence="5 6">
    <name type="scientific">Macrococcus bovicus</name>
    <dbReference type="NCBI Taxonomy" id="69968"/>
    <lineage>
        <taxon>Bacteria</taxon>
        <taxon>Bacillati</taxon>
        <taxon>Bacillota</taxon>
        <taxon>Bacilli</taxon>
        <taxon>Bacillales</taxon>
        <taxon>Staphylococcaceae</taxon>
        <taxon>Macrococcus</taxon>
    </lineage>
</organism>
<dbReference type="OrthoDB" id="9790852at2"/>
<protein>
    <submittedName>
        <fullName evidence="5">DMT family transporter</fullName>
    </submittedName>
</protein>
<accession>A0A4R6BVZ9</accession>